<proteinExistence type="predicted"/>
<sequence>MRLSVTKEQMEFLETLGVEDRDYTKEEIDGIVEGPVSDCLMERGWKPGPDFEETNEIGDMCEAIITALTKDRG</sequence>
<reference evidence="1" key="1">
    <citation type="journal article" date="2021" name="Proc. Natl. Acad. Sci. U.S.A.">
        <title>A Catalog of Tens of Thousands of Viruses from Human Metagenomes Reveals Hidden Associations with Chronic Diseases.</title>
        <authorList>
            <person name="Tisza M.J."/>
            <person name="Buck C.B."/>
        </authorList>
    </citation>
    <scope>NUCLEOTIDE SEQUENCE</scope>
    <source>
        <strain evidence="1">Ct6ro14</strain>
    </source>
</reference>
<organism evidence="1">
    <name type="scientific">Siphoviridae sp. ct6ro14</name>
    <dbReference type="NCBI Taxonomy" id="2826300"/>
    <lineage>
        <taxon>Viruses</taxon>
        <taxon>Duplodnaviria</taxon>
        <taxon>Heunggongvirae</taxon>
        <taxon>Uroviricota</taxon>
        <taxon>Caudoviricetes</taxon>
    </lineage>
</organism>
<name>A0A8S5MJE0_9CAUD</name>
<dbReference type="EMBL" id="BK014920">
    <property type="protein sequence ID" value="DAD82489.1"/>
    <property type="molecule type" value="Genomic_DNA"/>
</dbReference>
<accession>A0A8S5MJE0</accession>
<protein>
    <submittedName>
        <fullName evidence="1">Uncharacterized protein</fullName>
    </submittedName>
</protein>
<evidence type="ECO:0000313" key="1">
    <source>
        <dbReference type="EMBL" id="DAD82489.1"/>
    </source>
</evidence>